<sequence>MIGSLDVIVIDCPNPSALADFYAEVLGLKKVVDDTGWAELVGPGDARPIVAFQGVDDYRAPEWPGQVVPQQLHLDVKVDDLDEAERAVLALGATATGSVTDTFRVYLDPAGHPFCLIKPVD</sequence>
<dbReference type="SUPFAM" id="SSF54593">
    <property type="entry name" value="Glyoxalase/Bleomycin resistance protein/Dihydroxybiphenyl dioxygenase"/>
    <property type="match status" value="1"/>
</dbReference>
<dbReference type="Proteomes" id="UP001165586">
    <property type="component" value="Unassembled WGS sequence"/>
</dbReference>
<dbReference type="PANTHER" id="PTHR35908">
    <property type="entry name" value="HYPOTHETICAL FUSION PROTEIN"/>
    <property type="match status" value="1"/>
</dbReference>
<feature type="domain" description="VOC" evidence="1">
    <location>
        <begin position="4"/>
        <end position="121"/>
    </location>
</feature>
<dbReference type="InterPro" id="IPR041581">
    <property type="entry name" value="Glyoxalase_6"/>
</dbReference>
<evidence type="ECO:0000313" key="2">
    <source>
        <dbReference type="EMBL" id="MCS5734094.1"/>
    </source>
</evidence>
<dbReference type="Gene3D" id="3.10.180.10">
    <property type="entry name" value="2,3-Dihydroxybiphenyl 1,2-Dioxygenase, domain 1"/>
    <property type="match status" value="1"/>
</dbReference>
<reference evidence="2" key="1">
    <citation type="submission" date="2022-08" db="EMBL/GenBank/DDBJ databases">
        <authorList>
            <person name="Deng Y."/>
            <person name="Han X.-F."/>
            <person name="Zhang Y.-Q."/>
        </authorList>
    </citation>
    <scope>NUCLEOTIDE SEQUENCE</scope>
    <source>
        <strain evidence="2">CPCC 203386</strain>
    </source>
</reference>
<proteinExistence type="predicted"/>
<comment type="caution">
    <text evidence="2">The sequence shown here is derived from an EMBL/GenBank/DDBJ whole genome shotgun (WGS) entry which is preliminary data.</text>
</comment>
<dbReference type="PANTHER" id="PTHR35908:SF1">
    <property type="entry name" value="CONSERVED PROTEIN"/>
    <property type="match status" value="1"/>
</dbReference>
<gene>
    <name evidence="2" type="ORF">N1032_10130</name>
</gene>
<dbReference type="Pfam" id="PF18029">
    <property type="entry name" value="Glyoxalase_6"/>
    <property type="match status" value="1"/>
</dbReference>
<evidence type="ECO:0000259" key="1">
    <source>
        <dbReference type="PROSITE" id="PS51819"/>
    </source>
</evidence>
<dbReference type="EMBL" id="JANLCJ010000003">
    <property type="protein sequence ID" value="MCS5734094.1"/>
    <property type="molecule type" value="Genomic_DNA"/>
</dbReference>
<name>A0ABT2H2F3_9MICO</name>
<protein>
    <submittedName>
        <fullName evidence="2">VOC family protein</fullName>
    </submittedName>
</protein>
<organism evidence="2 3">
    <name type="scientific">Herbiconiux daphne</name>
    <dbReference type="NCBI Taxonomy" id="2970914"/>
    <lineage>
        <taxon>Bacteria</taxon>
        <taxon>Bacillati</taxon>
        <taxon>Actinomycetota</taxon>
        <taxon>Actinomycetes</taxon>
        <taxon>Micrococcales</taxon>
        <taxon>Microbacteriaceae</taxon>
        <taxon>Herbiconiux</taxon>
    </lineage>
</organism>
<keyword evidence="3" id="KW-1185">Reference proteome</keyword>
<dbReference type="InterPro" id="IPR037523">
    <property type="entry name" value="VOC_core"/>
</dbReference>
<dbReference type="RefSeq" id="WP_259538943.1">
    <property type="nucleotide sequence ID" value="NZ_JANLCJ010000003.1"/>
</dbReference>
<dbReference type="InterPro" id="IPR029068">
    <property type="entry name" value="Glyas_Bleomycin-R_OHBP_Dase"/>
</dbReference>
<accession>A0ABT2H2F3</accession>
<dbReference type="PROSITE" id="PS51819">
    <property type="entry name" value="VOC"/>
    <property type="match status" value="1"/>
</dbReference>
<dbReference type="CDD" id="cd06587">
    <property type="entry name" value="VOC"/>
    <property type="match status" value="1"/>
</dbReference>
<evidence type="ECO:0000313" key="3">
    <source>
        <dbReference type="Proteomes" id="UP001165586"/>
    </source>
</evidence>